<organism evidence="7 8">
    <name type="scientific">Limulus polyphemus</name>
    <name type="common">Atlantic horseshoe crab</name>
    <dbReference type="NCBI Taxonomy" id="6850"/>
    <lineage>
        <taxon>Eukaryota</taxon>
        <taxon>Metazoa</taxon>
        <taxon>Ecdysozoa</taxon>
        <taxon>Arthropoda</taxon>
        <taxon>Chelicerata</taxon>
        <taxon>Merostomata</taxon>
        <taxon>Xiphosura</taxon>
        <taxon>Limulidae</taxon>
        <taxon>Limulus</taxon>
    </lineage>
</organism>
<sequence length="400" mass="44922">MGGGLQKEVPLDKDTELKTDAKVDDGLTPMPDPSDTKSHVDPEETYTSSADEYSFHSVEGVVQYEEKGQEGGEKLDSNKDKRDDTPGASENSRKEKVKFEEMSDPNSKWESENAGEHKGKGTAAGARSRFKHMDAESSSTSSPIKSPSDQKHTWEIPSPNQPRTDIAVIKCSDPGAKDKIEIDPAQLTQRFNFFENYREESKERDANIVRSSDAGHEVIVTDTTKKMLNMFKELESQSNSGEAMTGPKPVRAITPPPESTKTDDRECEHSPKAKQRSAVIRCSYKNEDNLVWDTDKAKNLRSKFENWQPDVEQTKTKKEEEFLPETDMAKNLRAKFEAIQEESTKSKEKLKPTGKRLVGSSTGEACDLCQKRLYPVEKMEVGGLIFHQNCFRCTHCNCVL</sequence>
<keyword evidence="2 4" id="KW-0862">Zinc</keyword>
<dbReference type="GeneID" id="106474622"/>
<feature type="domain" description="LIM zinc-binding" evidence="6">
    <location>
        <begin position="364"/>
        <end position="400"/>
    </location>
</feature>
<evidence type="ECO:0000256" key="3">
    <source>
        <dbReference type="ARBA" id="ARBA00023038"/>
    </source>
</evidence>
<protein>
    <submittedName>
        <fullName evidence="8">LIM domain and actin-binding protein 1-like</fullName>
    </submittedName>
</protein>
<evidence type="ECO:0000256" key="5">
    <source>
        <dbReference type="SAM" id="MobiDB-lite"/>
    </source>
</evidence>
<dbReference type="SUPFAM" id="SSF57716">
    <property type="entry name" value="Glucocorticoid receptor-like (DNA-binding domain)"/>
    <property type="match status" value="1"/>
</dbReference>
<evidence type="ECO:0000256" key="1">
    <source>
        <dbReference type="ARBA" id="ARBA00022723"/>
    </source>
</evidence>
<keyword evidence="3 4" id="KW-0440">LIM domain</keyword>
<reference evidence="8" key="1">
    <citation type="submission" date="2025-08" db="UniProtKB">
        <authorList>
            <consortium name="RefSeq"/>
        </authorList>
    </citation>
    <scope>IDENTIFICATION</scope>
    <source>
        <tissue evidence="8">Muscle</tissue>
    </source>
</reference>
<proteinExistence type="predicted"/>
<feature type="compositionally biased region" description="Basic and acidic residues" evidence="5">
    <location>
        <begin position="260"/>
        <end position="271"/>
    </location>
</feature>
<evidence type="ECO:0000256" key="2">
    <source>
        <dbReference type="ARBA" id="ARBA00022833"/>
    </source>
</evidence>
<feature type="compositionally biased region" description="Basic and acidic residues" evidence="5">
    <location>
        <begin position="9"/>
        <end position="25"/>
    </location>
</feature>
<dbReference type="InterPro" id="IPR001781">
    <property type="entry name" value="Znf_LIM"/>
</dbReference>
<dbReference type="PROSITE" id="PS50023">
    <property type="entry name" value="LIM_DOMAIN_2"/>
    <property type="match status" value="1"/>
</dbReference>
<evidence type="ECO:0000259" key="6">
    <source>
        <dbReference type="PROSITE" id="PS50023"/>
    </source>
</evidence>
<accession>A0ABM1TRY6</accession>
<feature type="compositionally biased region" description="Low complexity" evidence="5">
    <location>
        <begin position="137"/>
        <end position="147"/>
    </location>
</feature>
<dbReference type="Proteomes" id="UP000694941">
    <property type="component" value="Unplaced"/>
</dbReference>
<evidence type="ECO:0000313" key="7">
    <source>
        <dbReference type="Proteomes" id="UP000694941"/>
    </source>
</evidence>
<gene>
    <name evidence="8" type="primary">LOC106474622</name>
</gene>
<evidence type="ECO:0000313" key="8">
    <source>
        <dbReference type="RefSeq" id="XP_022258642.1"/>
    </source>
</evidence>
<dbReference type="PROSITE" id="PS00478">
    <property type="entry name" value="LIM_DOMAIN_1"/>
    <property type="match status" value="1"/>
</dbReference>
<dbReference type="RefSeq" id="XP_022258642.1">
    <property type="nucleotide sequence ID" value="XM_022402934.1"/>
</dbReference>
<dbReference type="CDD" id="cd09358">
    <property type="entry name" value="LIM_Mical_like"/>
    <property type="match status" value="1"/>
</dbReference>
<keyword evidence="7" id="KW-1185">Reference proteome</keyword>
<evidence type="ECO:0000256" key="4">
    <source>
        <dbReference type="PROSITE-ProRule" id="PRU00125"/>
    </source>
</evidence>
<feature type="region of interest" description="Disordered" evidence="5">
    <location>
        <begin position="236"/>
        <end position="276"/>
    </location>
</feature>
<feature type="region of interest" description="Disordered" evidence="5">
    <location>
        <begin position="340"/>
        <end position="361"/>
    </location>
</feature>
<feature type="region of interest" description="Disordered" evidence="5">
    <location>
        <begin position="1"/>
        <end position="166"/>
    </location>
</feature>
<feature type="non-terminal residue" evidence="8">
    <location>
        <position position="400"/>
    </location>
</feature>
<feature type="compositionally biased region" description="Basic and acidic residues" evidence="5">
    <location>
        <begin position="340"/>
        <end position="351"/>
    </location>
</feature>
<dbReference type="Gene3D" id="2.10.110.10">
    <property type="entry name" value="Cysteine Rich Protein"/>
    <property type="match status" value="1"/>
</dbReference>
<feature type="compositionally biased region" description="Basic and acidic residues" evidence="5">
    <location>
        <begin position="64"/>
        <end position="119"/>
    </location>
</feature>
<dbReference type="PANTHER" id="PTHR24206">
    <property type="entry name" value="OS06G0237300 PROTEIN"/>
    <property type="match status" value="1"/>
</dbReference>
<keyword evidence="1 4" id="KW-0479">Metal-binding</keyword>
<name>A0ABM1TRY6_LIMPO</name>